<dbReference type="Proteomes" id="UP000054985">
    <property type="component" value="Unassembled WGS sequence"/>
</dbReference>
<dbReference type="EMBL" id="UGOG01000001">
    <property type="protein sequence ID" value="STX63695.1"/>
    <property type="molecule type" value="Genomic_DNA"/>
</dbReference>
<protein>
    <submittedName>
        <fullName evidence="2">Uncharacterized protein</fullName>
    </submittedName>
</protein>
<dbReference type="EMBL" id="LNYN01000002">
    <property type="protein sequence ID" value="KTD39443.1"/>
    <property type="molecule type" value="Genomic_DNA"/>
</dbReference>
<reference evidence="2 4" key="2">
    <citation type="submission" date="2018-06" db="EMBL/GenBank/DDBJ databases">
        <authorList>
            <consortium name="Pathogen Informatics"/>
            <person name="Doyle S."/>
        </authorList>
    </citation>
    <scope>NUCLEOTIDE SEQUENCE [LARGE SCALE GENOMIC DNA]</scope>
    <source>
        <strain evidence="2 4">NCTC12239</strain>
    </source>
</reference>
<name>A0A378JYC4_9GAMM</name>
<dbReference type="OrthoDB" id="7058312at2"/>
<dbReference type="STRING" id="39962.Lmor_0094"/>
<proteinExistence type="predicted"/>
<dbReference type="Proteomes" id="UP000254040">
    <property type="component" value="Unassembled WGS sequence"/>
</dbReference>
<organism evidence="2 4">
    <name type="scientific">Legionella moravica</name>
    <dbReference type="NCBI Taxonomy" id="39962"/>
    <lineage>
        <taxon>Bacteria</taxon>
        <taxon>Pseudomonadati</taxon>
        <taxon>Pseudomonadota</taxon>
        <taxon>Gammaproteobacteria</taxon>
        <taxon>Legionellales</taxon>
        <taxon>Legionellaceae</taxon>
        <taxon>Legionella</taxon>
    </lineage>
</organism>
<sequence>MEKLERFNTNFGEITVNRVDWRHISRPGRKPERIIKSWLLLGAAKKIIKEVNFYHRLGRATKKEYGQCDYKYYDASLKLVDYIGLRAKINFPHRDSAKSGFIAFMKKELFIVSIVCLLPVQITNSSQFFQV</sequence>
<dbReference type="AlphaFoldDB" id="A0A378JYC4"/>
<evidence type="ECO:0000313" key="4">
    <source>
        <dbReference type="Proteomes" id="UP000254040"/>
    </source>
</evidence>
<evidence type="ECO:0000313" key="2">
    <source>
        <dbReference type="EMBL" id="STX63695.1"/>
    </source>
</evidence>
<keyword evidence="3" id="KW-1185">Reference proteome</keyword>
<dbReference type="RefSeq" id="WP_028383786.1">
    <property type="nucleotide sequence ID" value="NZ_CAAAJG010000006.1"/>
</dbReference>
<evidence type="ECO:0000313" key="3">
    <source>
        <dbReference type="Proteomes" id="UP000054985"/>
    </source>
</evidence>
<gene>
    <name evidence="1" type="ORF">Lmor_0094</name>
    <name evidence="2" type="ORF">NCTC12239_02643</name>
</gene>
<accession>A0A378JYC4</accession>
<evidence type="ECO:0000313" key="1">
    <source>
        <dbReference type="EMBL" id="KTD39443.1"/>
    </source>
</evidence>
<reference evidence="1 3" key="1">
    <citation type="submission" date="2015-11" db="EMBL/GenBank/DDBJ databases">
        <title>Genomic analysis of 38 Legionella species identifies large and diverse effector repertoires.</title>
        <authorList>
            <person name="Burstein D."/>
            <person name="Amaro F."/>
            <person name="Zusman T."/>
            <person name="Lifshitz Z."/>
            <person name="Cohen O."/>
            <person name="Gilbert J.A."/>
            <person name="Pupko T."/>
            <person name="Shuman H.A."/>
            <person name="Segal G."/>
        </authorList>
    </citation>
    <scope>NUCLEOTIDE SEQUENCE [LARGE SCALE GENOMIC DNA]</scope>
    <source>
        <strain evidence="1 3">ATCC 43877</strain>
    </source>
</reference>